<dbReference type="Gene3D" id="3.30.360.10">
    <property type="entry name" value="Dihydrodipicolinate Reductase, domain 2"/>
    <property type="match status" value="1"/>
</dbReference>
<dbReference type="InterPro" id="IPR000683">
    <property type="entry name" value="Gfo/Idh/MocA-like_OxRdtase_N"/>
</dbReference>
<reference evidence="5" key="1">
    <citation type="journal article" date="2014" name="Int. J. Syst. Evol. Microbiol.">
        <title>Complete genome sequence of Corynebacterium casei LMG S-19264T (=DSM 44701T), isolated from a smear-ripened cheese.</title>
        <authorList>
            <consortium name="US DOE Joint Genome Institute (JGI-PGF)"/>
            <person name="Walter F."/>
            <person name="Albersmeier A."/>
            <person name="Kalinowski J."/>
            <person name="Ruckert C."/>
        </authorList>
    </citation>
    <scope>NUCLEOTIDE SEQUENCE</scope>
    <source>
        <strain evidence="5">CGMCC 4.7278</strain>
    </source>
</reference>
<feature type="domain" description="Gfo/Idh/MocA-like oxidoreductase N-terminal" evidence="3">
    <location>
        <begin position="21"/>
        <end position="139"/>
    </location>
</feature>
<evidence type="ECO:0000259" key="4">
    <source>
        <dbReference type="Pfam" id="PF22725"/>
    </source>
</evidence>
<dbReference type="InterPro" id="IPR036291">
    <property type="entry name" value="NAD(P)-bd_dom_sf"/>
</dbReference>
<dbReference type="AlphaFoldDB" id="A0A917VAI1"/>
<feature type="domain" description="GFO/IDH/MocA-like oxidoreductase" evidence="4">
    <location>
        <begin position="149"/>
        <end position="266"/>
    </location>
</feature>
<dbReference type="Proteomes" id="UP000612956">
    <property type="component" value="Unassembled WGS sequence"/>
</dbReference>
<comment type="caution">
    <text evidence="5">The sequence shown here is derived from an EMBL/GenBank/DDBJ whole genome shotgun (WGS) entry which is preliminary data.</text>
</comment>
<name>A0A917VAI1_9NOCA</name>
<accession>A0A917VAI1</accession>
<comment type="similarity">
    <text evidence="1">Belongs to the Gfo/Idh/MocA family.</text>
</comment>
<evidence type="ECO:0000256" key="2">
    <source>
        <dbReference type="ARBA" id="ARBA00023002"/>
    </source>
</evidence>
<dbReference type="InterPro" id="IPR055170">
    <property type="entry name" value="GFO_IDH_MocA-like_dom"/>
</dbReference>
<protein>
    <submittedName>
        <fullName evidence="5">Oxidoreductase</fullName>
    </submittedName>
</protein>
<reference evidence="5" key="2">
    <citation type="submission" date="2020-09" db="EMBL/GenBank/DDBJ databases">
        <authorList>
            <person name="Sun Q."/>
            <person name="Zhou Y."/>
        </authorList>
    </citation>
    <scope>NUCLEOTIDE SEQUENCE</scope>
    <source>
        <strain evidence="5">CGMCC 4.7278</strain>
    </source>
</reference>
<evidence type="ECO:0000313" key="6">
    <source>
        <dbReference type="Proteomes" id="UP000612956"/>
    </source>
</evidence>
<dbReference type="GO" id="GO:0016491">
    <property type="term" value="F:oxidoreductase activity"/>
    <property type="evidence" value="ECO:0007669"/>
    <property type="project" value="UniProtKB-KW"/>
</dbReference>
<evidence type="ECO:0000313" key="5">
    <source>
        <dbReference type="EMBL" id="GGK55372.1"/>
    </source>
</evidence>
<dbReference type="Pfam" id="PF22725">
    <property type="entry name" value="GFO_IDH_MocA_C3"/>
    <property type="match status" value="1"/>
</dbReference>
<keyword evidence="6" id="KW-1185">Reference proteome</keyword>
<dbReference type="EMBL" id="BMMW01000002">
    <property type="protein sequence ID" value="GGK55372.1"/>
    <property type="molecule type" value="Genomic_DNA"/>
</dbReference>
<dbReference type="GO" id="GO:0000166">
    <property type="term" value="F:nucleotide binding"/>
    <property type="evidence" value="ECO:0007669"/>
    <property type="project" value="InterPro"/>
</dbReference>
<dbReference type="PANTHER" id="PTHR43708:SF5">
    <property type="entry name" value="CONSERVED EXPRESSED OXIDOREDUCTASE (EUROFUNG)-RELATED"/>
    <property type="match status" value="1"/>
</dbReference>
<evidence type="ECO:0000259" key="3">
    <source>
        <dbReference type="Pfam" id="PF01408"/>
    </source>
</evidence>
<dbReference type="InterPro" id="IPR051317">
    <property type="entry name" value="Gfo/Idh/MocA_oxidoreduct"/>
</dbReference>
<dbReference type="Gene3D" id="3.40.50.720">
    <property type="entry name" value="NAD(P)-binding Rossmann-like Domain"/>
    <property type="match status" value="1"/>
</dbReference>
<gene>
    <name evidence="5" type="ORF">GCM10011591_29160</name>
</gene>
<dbReference type="SUPFAM" id="SSF55347">
    <property type="entry name" value="Glyceraldehyde-3-phosphate dehydrogenase-like, C-terminal domain"/>
    <property type="match status" value="1"/>
</dbReference>
<evidence type="ECO:0000256" key="1">
    <source>
        <dbReference type="ARBA" id="ARBA00010928"/>
    </source>
</evidence>
<dbReference type="Pfam" id="PF01408">
    <property type="entry name" value="GFO_IDH_MocA"/>
    <property type="match status" value="1"/>
</dbReference>
<organism evidence="5 6">
    <name type="scientific">Nocardia camponoti</name>
    <dbReference type="NCBI Taxonomy" id="1616106"/>
    <lineage>
        <taxon>Bacteria</taxon>
        <taxon>Bacillati</taxon>
        <taxon>Actinomycetota</taxon>
        <taxon>Actinomycetes</taxon>
        <taxon>Mycobacteriales</taxon>
        <taxon>Nocardiaceae</taxon>
        <taxon>Nocardia</taxon>
    </lineage>
</organism>
<dbReference type="SUPFAM" id="SSF51735">
    <property type="entry name" value="NAD(P)-binding Rossmann-fold domains"/>
    <property type="match status" value="1"/>
</dbReference>
<sequence length="357" mass="38317">MSGTATSGYPARIIEAVEQLGVAIIGYGLAGAVFHAPLIAAEPRMRVAAVVTGSDERAKQAQAEHPGVRVYASADELFDDPAGIDLIVIASPNNTHADLALRAIDAGLPVVVDKPFAVTSAEAEAVVAAAEQRNVALSVFQNRRWDNDFRTVEHLVNSGELGDVRRFESRFERWRPVPKGTWRDAGSADEGAGILYDLGSHLIDQALTLFGPVSDVYAELDSRRPGIAADDDVFLALTHANGTRSHLWMSAVTPQLGPRFRILGSTNGFTIDGLDPQEADLRAGRRPYDGKPWGATTPENWGTFGAGEIQQKIPTLDGDYPAFYAQMAAAILDGTPVPIDPRDAIETLRIIEQARGA</sequence>
<dbReference type="PANTHER" id="PTHR43708">
    <property type="entry name" value="CONSERVED EXPRESSED OXIDOREDUCTASE (EUROFUNG)"/>
    <property type="match status" value="1"/>
</dbReference>
<keyword evidence="2" id="KW-0560">Oxidoreductase</keyword>
<proteinExistence type="inferred from homology"/>